<dbReference type="EMBL" id="LAHD01000005">
    <property type="protein sequence ID" value="PHK06685.1"/>
    <property type="molecule type" value="Genomic_DNA"/>
</dbReference>
<gene>
    <name evidence="1" type="ORF">VF08_02800</name>
</gene>
<organism evidence="1 2">
    <name type="scientific">Nostoc linckia z8</name>
    <dbReference type="NCBI Taxonomy" id="1628746"/>
    <lineage>
        <taxon>Bacteria</taxon>
        <taxon>Bacillati</taxon>
        <taxon>Cyanobacteriota</taxon>
        <taxon>Cyanophyceae</taxon>
        <taxon>Nostocales</taxon>
        <taxon>Nostocaceae</taxon>
        <taxon>Nostoc</taxon>
    </lineage>
</organism>
<reference evidence="1 2" key="1">
    <citation type="submission" date="2015-02" db="EMBL/GenBank/DDBJ databases">
        <title>Nostoc linckia genome annotation.</title>
        <authorList>
            <person name="Zhou Z."/>
        </authorList>
    </citation>
    <scope>NUCLEOTIDE SEQUENCE [LARGE SCALE GENOMIC DNA]</scope>
    <source>
        <strain evidence="2">z8</strain>
    </source>
</reference>
<evidence type="ECO:0000313" key="1">
    <source>
        <dbReference type="EMBL" id="PHK06685.1"/>
    </source>
</evidence>
<dbReference type="AlphaFoldDB" id="A0A9Q5ZFX6"/>
<sequence>MNELHERLQESRIKALTPVIADVLCSCDLNGYRIDEVLIVLSNYVKERKLSAAVRLLEEAVNVVQIQQQKNHNLLQLAEIQEQLQENRIEALTPVFVDVLCIVEANGYTIDEVVIVLTKYARKRDLSAAVRLLEDAATAIQQQYQQSNVAVLPALSYREI</sequence>
<evidence type="ECO:0000313" key="2">
    <source>
        <dbReference type="Proteomes" id="UP000222310"/>
    </source>
</evidence>
<dbReference type="RefSeq" id="WP_099066608.1">
    <property type="nucleotide sequence ID" value="NZ_LAHD01000005.1"/>
</dbReference>
<comment type="caution">
    <text evidence="1">The sequence shown here is derived from an EMBL/GenBank/DDBJ whole genome shotgun (WGS) entry which is preliminary data.</text>
</comment>
<proteinExistence type="predicted"/>
<dbReference type="Proteomes" id="UP000222310">
    <property type="component" value="Unassembled WGS sequence"/>
</dbReference>
<accession>A0A9Q5ZFX6</accession>
<dbReference type="GeneID" id="57094382"/>
<name>A0A9Q5ZFX6_NOSLI</name>
<protein>
    <submittedName>
        <fullName evidence="1">Uncharacterized protein</fullName>
    </submittedName>
</protein>